<name>A0AAV7THY9_PLEWA</name>
<evidence type="ECO:0000313" key="3">
    <source>
        <dbReference type="Proteomes" id="UP001066276"/>
    </source>
</evidence>
<evidence type="ECO:0000313" key="2">
    <source>
        <dbReference type="EMBL" id="KAJ1176202.1"/>
    </source>
</evidence>
<feature type="compositionally biased region" description="Low complexity" evidence="1">
    <location>
        <begin position="118"/>
        <end position="133"/>
    </location>
</feature>
<protein>
    <submittedName>
        <fullName evidence="2">Uncharacterized protein</fullName>
    </submittedName>
</protein>
<feature type="region of interest" description="Disordered" evidence="1">
    <location>
        <begin position="88"/>
        <end position="174"/>
    </location>
</feature>
<feature type="region of interest" description="Disordered" evidence="1">
    <location>
        <begin position="1"/>
        <end position="70"/>
    </location>
</feature>
<accession>A0AAV7THY9</accession>
<dbReference type="EMBL" id="JANPWB010000006">
    <property type="protein sequence ID" value="KAJ1176202.1"/>
    <property type="molecule type" value="Genomic_DNA"/>
</dbReference>
<comment type="caution">
    <text evidence="2">The sequence shown here is derived from an EMBL/GenBank/DDBJ whole genome shotgun (WGS) entry which is preliminary data.</text>
</comment>
<dbReference type="AlphaFoldDB" id="A0AAV7THY9"/>
<organism evidence="2 3">
    <name type="scientific">Pleurodeles waltl</name>
    <name type="common">Iberian ribbed newt</name>
    <dbReference type="NCBI Taxonomy" id="8319"/>
    <lineage>
        <taxon>Eukaryota</taxon>
        <taxon>Metazoa</taxon>
        <taxon>Chordata</taxon>
        <taxon>Craniata</taxon>
        <taxon>Vertebrata</taxon>
        <taxon>Euteleostomi</taxon>
        <taxon>Amphibia</taxon>
        <taxon>Batrachia</taxon>
        <taxon>Caudata</taxon>
        <taxon>Salamandroidea</taxon>
        <taxon>Salamandridae</taxon>
        <taxon>Pleurodelinae</taxon>
        <taxon>Pleurodeles</taxon>
    </lineage>
</organism>
<keyword evidence="3" id="KW-1185">Reference proteome</keyword>
<dbReference type="Proteomes" id="UP001066276">
    <property type="component" value="Chromosome 3_2"/>
</dbReference>
<evidence type="ECO:0000256" key="1">
    <source>
        <dbReference type="SAM" id="MobiDB-lite"/>
    </source>
</evidence>
<gene>
    <name evidence="2" type="ORF">NDU88_001485</name>
</gene>
<reference evidence="2" key="1">
    <citation type="journal article" date="2022" name="bioRxiv">
        <title>Sequencing and chromosome-scale assembly of the giantPleurodeles waltlgenome.</title>
        <authorList>
            <person name="Brown T."/>
            <person name="Elewa A."/>
            <person name="Iarovenko S."/>
            <person name="Subramanian E."/>
            <person name="Araus A.J."/>
            <person name="Petzold A."/>
            <person name="Susuki M."/>
            <person name="Suzuki K.-i.T."/>
            <person name="Hayashi T."/>
            <person name="Toyoda A."/>
            <person name="Oliveira C."/>
            <person name="Osipova E."/>
            <person name="Leigh N.D."/>
            <person name="Simon A."/>
            <person name="Yun M.H."/>
        </authorList>
    </citation>
    <scope>NUCLEOTIDE SEQUENCE</scope>
    <source>
        <strain evidence="2">20211129_DDA</strain>
        <tissue evidence="2">Liver</tissue>
    </source>
</reference>
<sequence>MSRPARGLERQTATTEDLIRETSGIPGRRADRSQHLHRPDPGTKTAGPGEHTRRTCHASGEAWPSQGAWPRWWREQTCVRELRRPGLFSDKAVPGPASWGVPRVPGGCTEKTRGPRGATGQAAGWPAGAAGLSGQRGLGRARDRRARRPGATDWWRGLGSGHRTPSPAVTRSRG</sequence>
<feature type="compositionally biased region" description="Basic and acidic residues" evidence="1">
    <location>
        <begin position="28"/>
        <end position="41"/>
    </location>
</feature>
<proteinExistence type="predicted"/>